<dbReference type="EMBL" id="JANGCH010000003">
    <property type="protein sequence ID" value="MCQ5121197.1"/>
    <property type="molecule type" value="Genomic_DNA"/>
</dbReference>
<keyword evidence="1" id="KW-0812">Transmembrane</keyword>
<feature type="transmembrane region" description="Helical" evidence="1">
    <location>
        <begin position="9"/>
        <end position="27"/>
    </location>
</feature>
<reference evidence="2 3" key="1">
    <citation type="submission" date="2022-06" db="EMBL/GenBank/DDBJ databases">
        <title>Isolation of gut microbiota from human fecal samples.</title>
        <authorList>
            <person name="Pamer E.G."/>
            <person name="Barat B."/>
            <person name="Waligurski E."/>
            <person name="Medina S."/>
            <person name="Paddock L."/>
            <person name="Mostad J."/>
        </authorList>
    </citation>
    <scope>NUCLEOTIDE SEQUENCE [LARGE SCALE GENOMIC DNA]</scope>
    <source>
        <strain evidence="2 3">DFI.6.1</strain>
    </source>
</reference>
<organism evidence="2 3">
    <name type="scientific">Massilicoli timonensis</name>
    <dbReference type="NCBI Taxonomy" id="2015901"/>
    <lineage>
        <taxon>Bacteria</taxon>
        <taxon>Bacillati</taxon>
        <taxon>Bacillota</taxon>
        <taxon>Erysipelotrichia</taxon>
        <taxon>Erysipelotrichales</taxon>
        <taxon>Erysipelotrichaceae</taxon>
        <taxon>Massilicoli</taxon>
    </lineage>
</organism>
<keyword evidence="1" id="KW-1133">Transmembrane helix</keyword>
<dbReference type="InterPro" id="IPR019235">
    <property type="entry name" value="DUF2178_TM"/>
</dbReference>
<feature type="transmembrane region" description="Helical" evidence="1">
    <location>
        <begin position="33"/>
        <end position="53"/>
    </location>
</feature>
<protein>
    <recommendedName>
        <fullName evidence="4">DUF2178 domain-containing protein</fullName>
    </recommendedName>
</protein>
<keyword evidence="3" id="KW-1185">Reference proteome</keyword>
<evidence type="ECO:0008006" key="4">
    <source>
        <dbReference type="Google" id="ProtNLM"/>
    </source>
</evidence>
<evidence type="ECO:0000256" key="1">
    <source>
        <dbReference type="SAM" id="Phobius"/>
    </source>
</evidence>
<sequence length="133" mass="14840">MNNNNNNKIWYFGYFISLLLIVIIGFSDFPNNINIWLSIIILGIFGTSLSKLLKQKLIDLGVDSKRNICDERFVAIVEKTGNITNIITLFLLGIALCIFFGLGYKIPAIIVGVIIAIQPLVAFCVSSMIEKKI</sequence>
<feature type="transmembrane region" description="Helical" evidence="1">
    <location>
        <begin position="82"/>
        <end position="102"/>
    </location>
</feature>
<accession>A0ABT1SJ00</accession>
<dbReference type="RefSeq" id="WP_256197424.1">
    <property type="nucleotide sequence ID" value="NZ_JANGCH010000003.1"/>
</dbReference>
<evidence type="ECO:0000313" key="2">
    <source>
        <dbReference type="EMBL" id="MCQ5121197.1"/>
    </source>
</evidence>
<gene>
    <name evidence="2" type="ORF">NE663_02825</name>
</gene>
<keyword evidence="1" id="KW-0472">Membrane</keyword>
<evidence type="ECO:0000313" key="3">
    <source>
        <dbReference type="Proteomes" id="UP001524435"/>
    </source>
</evidence>
<name>A0ABT1SJ00_9FIRM</name>
<comment type="caution">
    <text evidence="2">The sequence shown here is derived from an EMBL/GenBank/DDBJ whole genome shotgun (WGS) entry which is preliminary data.</text>
</comment>
<feature type="transmembrane region" description="Helical" evidence="1">
    <location>
        <begin position="108"/>
        <end position="129"/>
    </location>
</feature>
<dbReference type="Pfam" id="PF09946">
    <property type="entry name" value="DUF2178"/>
    <property type="match status" value="1"/>
</dbReference>
<dbReference type="Proteomes" id="UP001524435">
    <property type="component" value="Unassembled WGS sequence"/>
</dbReference>
<proteinExistence type="predicted"/>